<name>A0A7X5J752_9HYPH</name>
<dbReference type="SUPFAM" id="SSF50156">
    <property type="entry name" value="PDZ domain-like"/>
    <property type="match status" value="2"/>
</dbReference>
<dbReference type="Proteomes" id="UP000586722">
    <property type="component" value="Unassembled WGS sequence"/>
</dbReference>
<comment type="similarity">
    <text evidence="2">Belongs to the peptidase S1C family.</text>
</comment>
<dbReference type="InterPro" id="IPR009003">
    <property type="entry name" value="Peptidase_S1_PA"/>
</dbReference>
<evidence type="ECO:0000259" key="11">
    <source>
        <dbReference type="PROSITE" id="PS50106"/>
    </source>
</evidence>
<feature type="active site" description="Charge relay system" evidence="9">
    <location>
        <position position="241"/>
    </location>
</feature>
<dbReference type="PANTHER" id="PTHR22939">
    <property type="entry name" value="SERINE PROTEASE FAMILY S1C HTRA-RELATED"/>
    <property type="match status" value="1"/>
</dbReference>
<reference evidence="12 13" key="1">
    <citation type="submission" date="2020-01" db="EMBL/GenBank/DDBJ databases">
        <authorList>
            <person name="Peng S.Y."/>
            <person name="Li J."/>
            <person name="Wang M."/>
            <person name="Wang L."/>
            <person name="Wang C.Q."/>
            <person name="Wang J.R."/>
        </authorList>
    </citation>
    <scope>NUCLEOTIDE SEQUENCE [LARGE SCALE GENOMIC DNA]</scope>
    <source>
        <strain evidence="12 13">XCT-53</strain>
    </source>
</reference>
<dbReference type="PROSITE" id="PS50106">
    <property type="entry name" value="PDZ"/>
    <property type="match status" value="2"/>
</dbReference>
<dbReference type="GO" id="GO:0006508">
    <property type="term" value="P:proteolysis"/>
    <property type="evidence" value="ECO:0007669"/>
    <property type="project" value="UniProtKB-KW"/>
</dbReference>
<dbReference type="InterPro" id="IPR036034">
    <property type="entry name" value="PDZ_sf"/>
</dbReference>
<gene>
    <name evidence="12" type="ORF">GWI72_03635</name>
</gene>
<feature type="active site" description="Charge relay system" evidence="9">
    <location>
        <position position="135"/>
    </location>
</feature>
<evidence type="ECO:0000256" key="1">
    <source>
        <dbReference type="ARBA" id="ARBA00004418"/>
    </source>
</evidence>
<dbReference type="GO" id="GO:0004252">
    <property type="term" value="F:serine-type endopeptidase activity"/>
    <property type="evidence" value="ECO:0007669"/>
    <property type="project" value="InterPro"/>
</dbReference>
<feature type="binding site" evidence="10">
    <location>
        <position position="135"/>
    </location>
    <ligand>
        <name>substrate</name>
    </ligand>
</feature>
<dbReference type="AlphaFoldDB" id="A0A7X5J752"/>
<evidence type="ECO:0000313" key="13">
    <source>
        <dbReference type="Proteomes" id="UP000586722"/>
    </source>
</evidence>
<evidence type="ECO:0000256" key="8">
    <source>
        <dbReference type="ARBA" id="ARBA00022825"/>
    </source>
</evidence>
<dbReference type="RefSeq" id="WP_161707871.1">
    <property type="nucleotide sequence ID" value="NZ_JAABLQ010000001.1"/>
</dbReference>
<proteinExistence type="inferred from homology"/>
<keyword evidence="3" id="KW-0645">Protease</keyword>
<comment type="subcellular location">
    <subcellularLocation>
        <location evidence="1">Periplasm</location>
    </subcellularLocation>
</comment>
<dbReference type="PANTHER" id="PTHR22939:SF129">
    <property type="entry name" value="SERINE PROTEASE HTRA2, MITOCHONDRIAL"/>
    <property type="match status" value="1"/>
</dbReference>
<dbReference type="GO" id="GO:0042597">
    <property type="term" value="C:periplasmic space"/>
    <property type="evidence" value="ECO:0007669"/>
    <property type="project" value="UniProtKB-SubCell"/>
</dbReference>
<feature type="active site" description="Charge relay system" evidence="9">
    <location>
        <position position="165"/>
    </location>
</feature>
<keyword evidence="13" id="KW-1185">Reference proteome</keyword>
<dbReference type="SUPFAM" id="SSF50494">
    <property type="entry name" value="Trypsin-like serine proteases"/>
    <property type="match status" value="1"/>
</dbReference>
<evidence type="ECO:0000256" key="9">
    <source>
        <dbReference type="PIRSR" id="PIRSR611782-1"/>
    </source>
</evidence>
<dbReference type="InterPro" id="IPR001940">
    <property type="entry name" value="Peptidase_S1C"/>
</dbReference>
<organism evidence="12 13">
    <name type="scientific">Pannonibacter tanglangensis</name>
    <dbReference type="NCBI Taxonomy" id="2750084"/>
    <lineage>
        <taxon>Bacteria</taxon>
        <taxon>Pseudomonadati</taxon>
        <taxon>Pseudomonadota</taxon>
        <taxon>Alphaproteobacteria</taxon>
        <taxon>Hyphomicrobiales</taxon>
        <taxon>Stappiaceae</taxon>
        <taxon>Pannonibacter</taxon>
    </lineage>
</organism>
<dbReference type="PRINTS" id="PR00834">
    <property type="entry name" value="PROTEASES2C"/>
</dbReference>
<dbReference type="InterPro" id="IPR041489">
    <property type="entry name" value="PDZ_6"/>
</dbReference>
<dbReference type="SMART" id="SM00228">
    <property type="entry name" value="PDZ"/>
    <property type="match status" value="2"/>
</dbReference>
<evidence type="ECO:0000256" key="5">
    <source>
        <dbReference type="ARBA" id="ARBA00022737"/>
    </source>
</evidence>
<dbReference type="InterPro" id="IPR001478">
    <property type="entry name" value="PDZ"/>
</dbReference>
<feature type="binding site" evidence="10">
    <location>
        <begin position="239"/>
        <end position="241"/>
    </location>
    <ligand>
        <name>substrate</name>
    </ligand>
</feature>
<sequence>MGLPEPLATGLNRLARAAGLVAGATVLTLAAALQPPGHGAAFAQALTQERVVPATQAQITLSFAPIVKTVAPAVVNVYASRMVQQPVSPFFDDPFFRRFFGDQIPGANRPRQRMESSLGSGVIISADGVIITNHHVIKDADEVRVALSDRREFDADIILKDERTDLAVLRIREGDGDFPNVEFADSDSLAVGDIVLAIGNPFGVGQTVTQGIVSALARTRVGITDYQFFIQTDAAINPGNSGGALVDMQGRLVGINTAIFSRGGGSNGIGFAIPANMVRFVANSAITAGKIQRPWLGATVQVVSAEIAESLGLDRPRGVLVTRVFAGSPAARAGLKVGDLITAVDGAEVLDPDSFGYRFATKTLGGTSTFTLQRGGRDTTADVALVAAPETTPRDARVIRTYSPFEGATVMNLSPAVAEEIGLEVLEEGVVITEVAEGSPAAQVGLQIGDIVVSVNEERVETTAGLERAARRQPRLWRLEIKRGGEISRIVLRG</sequence>
<evidence type="ECO:0000256" key="7">
    <source>
        <dbReference type="ARBA" id="ARBA00022801"/>
    </source>
</evidence>
<keyword evidence="7" id="KW-0378">Hydrolase</keyword>
<comment type="caution">
    <text evidence="12">The sequence shown here is derived from an EMBL/GenBank/DDBJ whole genome shotgun (WGS) entry which is preliminary data.</text>
</comment>
<feature type="domain" description="PDZ" evidence="11">
    <location>
        <begin position="299"/>
        <end position="349"/>
    </location>
</feature>
<feature type="binding site" evidence="10">
    <location>
        <position position="165"/>
    </location>
    <ligand>
        <name>substrate</name>
    </ligand>
</feature>
<keyword evidence="4" id="KW-0732">Signal</keyword>
<dbReference type="NCBIfam" id="TIGR02037">
    <property type="entry name" value="degP_htrA_DO"/>
    <property type="match status" value="1"/>
</dbReference>
<evidence type="ECO:0000256" key="2">
    <source>
        <dbReference type="ARBA" id="ARBA00010541"/>
    </source>
</evidence>
<evidence type="ECO:0000313" key="12">
    <source>
        <dbReference type="EMBL" id="NBN77354.1"/>
    </source>
</evidence>
<dbReference type="Pfam" id="PF13365">
    <property type="entry name" value="Trypsin_2"/>
    <property type="match status" value="1"/>
</dbReference>
<dbReference type="InterPro" id="IPR011782">
    <property type="entry name" value="Pept_S1C_Do"/>
</dbReference>
<dbReference type="Gene3D" id="2.30.42.10">
    <property type="match status" value="2"/>
</dbReference>
<evidence type="ECO:0000256" key="6">
    <source>
        <dbReference type="ARBA" id="ARBA00022764"/>
    </source>
</evidence>
<dbReference type="EMBL" id="JAABLQ010000001">
    <property type="protein sequence ID" value="NBN77354.1"/>
    <property type="molecule type" value="Genomic_DNA"/>
</dbReference>
<dbReference type="Gene3D" id="2.40.10.120">
    <property type="match status" value="1"/>
</dbReference>
<keyword evidence="6" id="KW-0574">Periplasm</keyword>
<dbReference type="Pfam" id="PF13180">
    <property type="entry name" value="PDZ_2"/>
    <property type="match status" value="1"/>
</dbReference>
<evidence type="ECO:0000256" key="10">
    <source>
        <dbReference type="PIRSR" id="PIRSR611782-2"/>
    </source>
</evidence>
<protein>
    <submittedName>
        <fullName evidence="12">Do family serine endopeptidase</fullName>
    </submittedName>
</protein>
<dbReference type="Pfam" id="PF17820">
    <property type="entry name" value="PDZ_6"/>
    <property type="match status" value="1"/>
</dbReference>
<accession>A0A7X5J752</accession>
<keyword evidence="8" id="KW-0720">Serine protease</keyword>
<feature type="domain" description="PDZ" evidence="11">
    <location>
        <begin position="410"/>
        <end position="461"/>
    </location>
</feature>
<evidence type="ECO:0000256" key="3">
    <source>
        <dbReference type="ARBA" id="ARBA00022670"/>
    </source>
</evidence>
<evidence type="ECO:0000256" key="4">
    <source>
        <dbReference type="ARBA" id="ARBA00022729"/>
    </source>
</evidence>
<keyword evidence="5" id="KW-0677">Repeat</keyword>